<dbReference type="Proteomes" id="UP000663852">
    <property type="component" value="Unassembled WGS sequence"/>
</dbReference>
<gene>
    <name evidence="2" type="ORF">EDS130_LOCUS16997</name>
</gene>
<proteinExistence type="predicted"/>
<reference evidence="2" key="1">
    <citation type="submission" date="2021-02" db="EMBL/GenBank/DDBJ databases">
        <authorList>
            <person name="Nowell W R."/>
        </authorList>
    </citation>
    <scope>NUCLEOTIDE SEQUENCE</scope>
</reference>
<organism evidence="2 3">
    <name type="scientific">Adineta ricciae</name>
    <name type="common">Rotifer</name>
    <dbReference type="NCBI Taxonomy" id="249248"/>
    <lineage>
        <taxon>Eukaryota</taxon>
        <taxon>Metazoa</taxon>
        <taxon>Spiralia</taxon>
        <taxon>Gnathifera</taxon>
        <taxon>Rotifera</taxon>
        <taxon>Eurotatoria</taxon>
        <taxon>Bdelloidea</taxon>
        <taxon>Adinetida</taxon>
        <taxon>Adinetidae</taxon>
        <taxon>Adineta</taxon>
    </lineage>
</organism>
<feature type="region of interest" description="Disordered" evidence="1">
    <location>
        <begin position="213"/>
        <end position="274"/>
    </location>
</feature>
<accession>A0A814JTU3</accession>
<evidence type="ECO:0000313" key="2">
    <source>
        <dbReference type="EMBL" id="CAF1042489.1"/>
    </source>
</evidence>
<name>A0A814JTU3_ADIRI</name>
<evidence type="ECO:0000256" key="1">
    <source>
        <dbReference type="SAM" id="MobiDB-lite"/>
    </source>
</evidence>
<dbReference type="EMBL" id="CAJNOJ010000075">
    <property type="protein sequence ID" value="CAF1042489.1"/>
    <property type="molecule type" value="Genomic_DNA"/>
</dbReference>
<dbReference type="OrthoDB" id="10049623at2759"/>
<comment type="caution">
    <text evidence="2">The sequence shown here is derived from an EMBL/GenBank/DDBJ whole genome shotgun (WGS) entry which is preliminary data.</text>
</comment>
<protein>
    <submittedName>
        <fullName evidence="2">Uncharacterized protein</fullName>
    </submittedName>
</protein>
<evidence type="ECO:0000313" key="3">
    <source>
        <dbReference type="Proteomes" id="UP000663852"/>
    </source>
</evidence>
<sequence>MIGLKKKKMISSDINTYQTQETDDNTYVASNFISSAPANRITTHAESIVFQALPAPLAAPVGWRSQIIHSNSPVFTDEERRLLESKTTYSSNYSEYNTNAGVFNASAVNRFSAGYTGNSDEYTSTSLSKNRATGGHVTFANNESVAENALALTDRSVENNALVTTNRYHDNQTVLTERQQHDIIQRVEHQQPPPLIVRKSLPNNTVTYRQNVSVRYLQPPTPPPPGPLIIREVQPPPPPPQSPIKIQQRAPPLPTPPPLVLRERPPPPPETQAPKVVEKLLPPLPGGPRPVIVERYGACPPKPQDVIIERWLPYKQTGERRVVVERAPPPCVSEREPNLLILHDGPRACIRKEYINQGVVRADPDCYIRQYGGELNRWESNSQHAHLVSEASRAVPPPFGTFTDRYHEHCPGRYERARTPCIESSTWERVRAPTSIPRCSSYSYVPSCCEPTVNYCKEVVSDCDYSYRQCYDDCYRCEDRCVDRCADRCVTTTDIIPSWNRYCRSSSYDCVPSWNRYCRSSSYDCLPSCYSINPSCSSKTIRVCSDDEFRRVLCDLTNGHVSSGLRSLC</sequence>
<dbReference type="AlphaFoldDB" id="A0A814JTU3"/>